<organism evidence="1 2">
    <name type="scientific">Blumeria graminis f. sp. triticale</name>
    <dbReference type="NCBI Taxonomy" id="1689686"/>
    <lineage>
        <taxon>Eukaryota</taxon>
        <taxon>Fungi</taxon>
        <taxon>Dikarya</taxon>
        <taxon>Ascomycota</taxon>
        <taxon>Pezizomycotina</taxon>
        <taxon>Leotiomycetes</taxon>
        <taxon>Erysiphales</taxon>
        <taxon>Erysiphaceae</taxon>
        <taxon>Blumeria</taxon>
    </lineage>
</organism>
<evidence type="ECO:0000313" key="1">
    <source>
        <dbReference type="EMBL" id="CAD6499095.1"/>
    </source>
</evidence>
<dbReference type="EMBL" id="CAJHIT010000001">
    <property type="protein sequence ID" value="CAD6499095.1"/>
    <property type="molecule type" value="Genomic_DNA"/>
</dbReference>
<name>A0A9W4D0K3_BLUGR</name>
<gene>
    <name evidence="1" type="ORF">BGTH12_LOCUS453</name>
</gene>
<comment type="caution">
    <text evidence="1">The sequence shown here is derived from an EMBL/GenBank/DDBJ whole genome shotgun (WGS) entry which is preliminary data.</text>
</comment>
<sequence length="193" mass="22309">MAYEGEENNDQFNVNQDAFFTDRQYHQTGQAQTSKNNKQSKAFYVCGKEECCSWKHTNDERERSRAKFRTSLKEKLRSRFFDSNCFKKQYHQYIVDCEDDDELYIDSDEFEDAFEASEFEIQGDNNNAREIDATDVFLTSFGDFSCTATRSTMSEMAADLSNRYSIHALTTTKNIVLSSSKADPFAYTTSPLC</sequence>
<accession>A0A9W4D0K3</accession>
<evidence type="ECO:0000313" key="2">
    <source>
        <dbReference type="Proteomes" id="UP000683417"/>
    </source>
</evidence>
<protein>
    <submittedName>
        <fullName evidence="1">BgTH12-04747</fullName>
    </submittedName>
</protein>
<proteinExistence type="predicted"/>
<dbReference type="Proteomes" id="UP000683417">
    <property type="component" value="Unassembled WGS sequence"/>
</dbReference>
<dbReference type="AlphaFoldDB" id="A0A9W4D0K3"/>
<reference evidence="1" key="1">
    <citation type="submission" date="2020-10" db="EMBL/GenBank/DDBJ databases">
        <authorList>
            <person name="Muller C M."/>
        </authorList>
    </citation>
    <scope>NUCLEOTIDE SEQUENCE</scope>
    <source>
        <strain evidence="1">THUN-12</strain>
    </source>
</reference>